<evidence type="ECO:0000313" key="11">
    <source>
        <dbReference type="EMBL" id="RHZ12238.1"/>
    </source>
</evidence>
<feature type="region of interest" description="Disordered" evidence="9">
    <location>
        <begin position="107"/>
        <end position="147"/>
    </location>
</feature>
<dbReference type="VEuPathDB" id="FungiDB:H257_15322"/>
<evidence type="ECO:0000256" key="1">
    <source>
        <dbReference type="ARBA" id="ARBA00004123"/>
    </source>
</evidence>
<dbReference type="GO" id="GO:0071036">
    <property type="term" value="P:nuclear polyadenylation-dependent snoRNA catabolic process"/>
    <property type="evidence" value="ECO:0007669"/>
    <property type="project" value="TreeGrafter"/>
</dbReference>
<gene>
    <name evidence="11" type="ORF">DYB37_002256</name>
</gene>
<dbReference type="GO" id="GO:0071039">
    <property type="term" value="P:nuclear polyadenylation-dependent CUT catabolic process"/>
    <property type="evidence" value="ECO:0007669"/>
    <property type="project" value="TreeGrafter"/>
</dbReference>
<reference evidence="11 12" key="1">
    <citation type="submission" date="2018-08" db="EMBL/GenBank/DDBJ databases">
        <title>Aphanomyces genome sequencing and annotation.</title>
        <authorList>
            <person name="Minardi D."/>
            <person name="Oidtmann B."/>
            <person name="Van Der Giezen M."/>
            <person name="Studholme D.J."/>
        </authorList>
    </citation>
    <scope>NUCLEOTIDE SEQUENCE [LARGE SCALE GENOMIC DNA]</scope>
    <source>
        <strain evidence="11 12">Da</strain>
    </source>
</reference>
<evidence type="ECO:0000256" key="3">
    <source>
        <dbReference type="ARBA" id="ARBA00022722"/>
    </source>
</evidence>
<dbReference type="FunFam" id="1.10.150.80:FF:000001">
    <property type="entry name" value="Putative exosome component 10"/>
    <property type="match status" value="1"/>
</dbReference>
<accession>A0A418EF36</accession>
<dbReference type="VEuPathDB" id="FungiDB:H257_15323"/>
<dbReference type="Pfam" id="PF01612">
    <property type="entry name" value="DNA_pol_A_exo1"/>
    <property type="match status" value="1"/>
</dbReference>
<evidence type="ECO:0000256" key="6">
    <source>
        <dbReference type="ARBA" id="ARBA00022839"/>
    </source>
</evidence>
<dbReference type="PANTHER" id="PTHR12124">
    <property type="entry name" value="POLYMYOSITIS/SCLERODERMA AUTOANTIGEN-RELATED"/>
    <property type="match status" value="1"/>
</dbReference>
<dbReference type="GO" id="GO:0071040">
    <property type="term" value="P:nuclear polyadenylation-dependent antisense transcript catabolic process"/>
    <property type="evidence" value="ECO:0007669"/>
    <property type="project" value="TreeGrafter"/>
</dbReference>
<keyword evidence="6" id="KW-0269">Exonuclease</keyword>
<comment type="similarity">
    <text evidence="8">Belongs to the exosome component 10/RRP6 family.</text>
</comment>
<dbReference type="SMART" id="SM00341">
    <property type="entry name" value="HRDC"/>
    <property type="match status" value="1"/>
</dbReference>
<dbReference type="GO" id="GO:0071037">
    <property type="term" value="P:nuclear polyadenylation-dependent snRNA catabolic process"/>
    <property type="evidence" value="ECO:0007669"/>
    <property type="project" value="TreeGrafter"/>
</dbReference>
<feature type="region of interest" description="Disordered" evidence="9">
    <location>
        <begin position="560"/>
        <end position="583"/>
    </location>
</feature>
<evidence type="ECO:0000259" key="10">
    <source>
        <dbReference type="PROSITE" id="PS50967"/>
    </source>
</evidence>
<dbReference type="SMART" id="SM00474">
    <property type="entry name" value="35EXOc"/>
    <property type="match status" value="1"/>
</dbReference>
<keyword evidence="2" id="KW-0698">rRNA processing</keyword>
<evidence type="ECO:0000256" key="7">
    <source>
        <dbReference type="ARBA" id="ARBA00023242"/>
    </source>
</evidence>
<evidence type="ECO:0000313" key="12">
    <source>
        <dbReference type="Proteomes" id="UP000285430"/>
    </source>
</evidence>
<dbReference type="AlphaFoldDB" id="A0A418EF36"/>
<dbReference type="GO" id="GO:0000166">
    <property type="term" value="F:nucleotide binding"/>
    <property type="evidence" value="ECO:0007669"/>
    <property type="project" value="InterPro"/>
</dbReference>
<dbReference type="GO" id="GO:0071044">
    <property type="term" value="P:histone mRNA catabolic process"/>
    <property type="evidence" value="ECO:0007669"/>
    <property type="project" value="TreeGrafter"/>
</dbReference>
<dbReference type="InterPro" id="IPR012337">
    <property type="entry name" value="RNaseH-like_sf"/>
</dbReference>
<dbReference type="InterPro" id="IPR036397">
    <property type="entry name" value="RNaseH_sf"/>
</dbReference>
<dbReference type="GO" id="GO:0003727">
    <property type="term" value="F:single-stranded RNA binding"/>
    <property type="evidence" value="ECO:0007669"/>
    <property type="project" value="TreeGrafter"/>
</dbReference>
<evidence type="ECO:0000256" key="2">
    <source>
        <dbReference type="ARBA" id="ARBA00022552"/>
    </source>
</evidence>
<dbReference type="InterPro" id="IPR045092">
    <property type="entry name" value="Rrp6-like"/>
</dbReference>
<dbReference type="SUPFAM" id="SSF53098">
    <property type="entry name" value="Ribonuclease H-like"/>
    <property type="match status" value="1"/>
</dbReference>
<keyword evidence="5" id="KW-0271">Exosome</keyword>
<dbReference type="InterPro" id="IPR002121">
    <property type="entry name" value="HRDC_dom"/>
</dbReference>
<comment type="subcellular location">
    <subcellularLocation>
        <location evidence="1">Nucleus</location>
    </subcellularLocation>
</comment>
<dbReference type="Pfam" id="PF08066">
    <property type="entry name" value="PMC2NT"/>
    <property type="match status" value="1"/>
</dbReference>
<dbReference type="GO" id="GO:0000176">
    <property type="term" value="C:nuclear exosome (RNase complex)"/>
    <property type="evidence" value="ECO:0007669"/>
    <property type="project" value="InterPro"/>
</dbReference>
<dbReference type="GO" id="GO:0071035">
    <property type="term" value="P:nuclear polyadenylation-dependent rRNA catabolic process"/>
    <property type="evidence" value="ECO:0007669"/>
    <property type="project" value="TreeGrafter"/>
</dbReference>
<sequence>MALPPEYVDGLYRKVLVSVKASNGIPTDEEDYHFQHKFNQDFRDGVDALGGRVTSLLHRLRKANFPRNDDNGDDDIADFDPLEENGALTDLVDGLLEKATQQIIRFQKGEVDPSPSTAAAPPVVLPTTSKVSSRPQDSFEDKVDNSDSPFVSKLRAKLHAASTPGNPVDDDDDDVYHPYRSEITNLTYQPWQVEPTVSHPGMISLDDATYTYVDTPAALAAMLAELQASPMLAVDLENHSFHSFQGFLCLMQISTWTCDWVVDTLALRSHLHALNVVFCDPTKLKVLHGADSDIVWLQRDLGLYMVNMFDTGQAARALQYPRFSLAYLLQTHCGITADKQYQLADWRVRPLDEHMIKYAREDTRYLLYVYEVLKQELLEATPANLLHATLTRSQALCLSVYAKPRVPTPDDVSYLCFKLKATVGLQVISDTQVRVMEHLVAWRDTLARRADESPGYVCPNAVLMKITKGLPSTPAALFRLCNPIPPLVRKHAHDITVLLKQALAASAEEEVTATAASPHVVQPVEPTRVQRRGVVVGTSQLDAFEGWTNVVARTATASKAASLISPKKPKSKTQQPKDNTRPPLFALQHEGTQDDGALDVLEQVRQALASKEFHVVDVSGLGQPTAAAATVAAEPQRVVTPKKEEAAVPLSLSEKYPKLLKKRKADQKSASTVEDKEEVEEEDKMSFQSFDYAKQSLAQTTMDLDLKPEVRHKRKKGGGYNPFVQATDETGMAPINQKKGYNAPRDEYVAAGSSPLALVRVYLALFTTGQYANPNTHVSPFVWNKNQAMAPYIPTSVTLDTFVSMFQSDDSAIVWLAILAKKRWPYLHLKLPLTTRGRFGRVVVTSDNIPDLLQVTRCLPQFAWHRQDWAILRPFTRGTSAEVADLCASGVYIAGMLHSDLHPTTSSSPLLNPFAMWFSQCNRWAVPTRTVTVATGCADLFSGLSWHNQCTDVLSTYHHQPTTDDHSLLVDVVAKKTLTLIESIQSAALTSVNGLDEPLKWAVAVAEELVER</sequence>
<evidence type="ECO:0000256" key="5">
    <source>
        <dbReference type="ARBA" id="ARBA00022835"/>
    </source>
</evidence>
<name>A0A418EF36_APHAT</name>
<protein>
    <recommendedName>
        <fullName evidence="10">HRDC domain-containing protein</fullName>
    </recommendedName>
</protein>
<keyword evidence="3" id="KW-0540">Nuclease</keyword>
<feature type="region of interest" description="Disordered" evidence="9">
    <location>
        <begin position="662"/>
        <end position="682"/>
    </location>
</feature>
<evidence type="ECO:0000256" key="9">
    <source>
        <dbReference type="SAM" id="MobiDB-lite"/>
    </source>
</evidence>
<dbReference type="Proteomes" id="UP000285430">
    <property type="component" value="Unassembled WGS sequence"/>
</dbReference>
<evidence type="ECO:0000256" key="8">
    <source>
        <dbReference type="ARBA" id="ARBA00043957"/>
    </source>
</evidence>
<feature type="compositionally biased region" description="Low complexity" evidence="9">
    <location>
        <begin position="112"/>
        <end position="129"/>
    </location>
</feature>
<dbReference type="InterPro" id="IPR010997">
    <property type="entry name" value="HRDC-like_sf"/>
</dbReference>
<keyword evidence="7" id="KW-0539">Nucleus</keyword>
<dbReference type="Gene3D" id="3.30.420.10">
    <property type="entry name" value="Ribonuclease H-like superfamily/Ribonuclease H"/>
    <property type="match status" value="1"/>
</dbReference>
<dbReference type="GO" id="GO:0071051">
    <property type="term" value="P:poly(A)-dependent snoRNA 3'-end processing"/>
    <property type="evidence" value="ECO:0007669"/>
    <property type="project" value="TreeGrafter"/>
</dbReference>
<dbReference type="InterPro" id="IPR044876">
    <property type="entry name" value="HRDC_dom_sf"/>
</dbReference>
<dbReference type="Gene3D" id="1.10.150.80">
    <property type="entry name" value="HRDC domain"/>
    <property type="match status" value="1"/>
</dbReference>
<dbReference type="PROSITE" id="PS50967">
    <property type="entry name" value="HRDC"/>
    <property type="match status" value="1"/>
</dbReference>
<dbReference type="SUPFAM" id="SSF47819">
    <property type="entry name" value="HRDC-like"/>
    <property type="match status" value="1"/>
</dbReference>
<organism evidence="11 12">
    <name type="scientific">Aphanomyces astaci</name>
    <name type="common">Crayfish plague agent</name>
    <dbReference type="NCBI Taxonomy" id="112090"/>
    <lineage>
        <taxon>Eukaryota</taxon>
        <taxon>Sar</taxon>
        <taxon>Stramenopiles</taxon>
        <taxon>Oomycota</taxon>
        <taxon>Saprolegniomycetes</taxon>
        <taxon>Saprolegniales</taxon>
        <taxon>Verrucalvaceae</taxon>
        <taxon>Aphanomyces</taxon>
    </lineage>
</organism>
<dbReference type="InterPro" id="IPR002562">
    <property type="entry name" value="3'-5'_exonuclease_dom"/>
</dbReference>
<dbReference type="EMBL" id="QUTH01004778">
    <property type="protein sequence ID" value="RHZ12238.1"/>
    <property type="molecule type" value="Genomic_DNA"/>
</dbReference>
<keyword evidence="4" id="KW-0378">Hydrolase</keyword>
<dbReference type="GO" id="GO:0000467">
    <property type="term" value="P:exonucleolytic trimming to generate mature 3'-end of 5.8S rRNA from tricistronic rRNA transcript (SSU-rRNA, 5.8S rRNA, LSU-rRNA)"/>
    <property type="evidence" value="ECO:0007669"/>
    <property type="project" value="InterPro"/>
</dbReference>
<dbReference type="GO" id="GO:0000175">
    <property type="term" value="F:3'-5'-RNA exonuclease activity"/>
    <property type="evidence" value="ECO:0007669"/>
    <property type="project" value="InterPro"/>
</dbReference>
<dbReference type="InterPro" id="IPR012588">
    <property type="entry name" value="Exosome-assoc_fac_Rrp6_N"/>
</dbReference>
<dbReference type="GO" id="GO:0071038">
    <property type="term" value="P:TRAMP-dependent tRNA surveillance pathway"/>
    <property type="evidence" value="ECO:0007669"/>
    <property type="project" value="TreeGrafter"/>
</dbReference>
<feature type="domain" description="HRDC" evidence="10">
    <location>
        <begin position="429"/>
        <end position="509"/>
    </location>
</feature>
<evidence type="ECO:0000256" key="4">
    <source>
        <dbReference type="ARBA" id="ARBA00022801"/>
    </source>
</evidence>
<proteinExistence type="inferred from homology"/>
<comment type="caution">
    <text evidence="11">The sequence shown here is derived from an EMBL/GenBank/DDBJ whole genome shotgun (WGS) entry which is preliminary data.</text>
</comment>
<dbReference type="PANTHER" id="PTHR12124:SF47">
    <property type="entry name" value="EXOSOME COMPONENT 10"/>
    <property type="match status" value="1"/>
</dbReference>
<dbReference type="GO" id="GO:0005730">
    <property type="term" value="C:nucleolus"/>
    <property type="evidence" value="ECO:0007669"/>
    <property type="project" value="TreeGrafter"/>
</dbReference>
<dbReference type="FunFam" id="3.30.420.10:FF:000059">
    <property type="entry name" value="Exosome complex exonuclease Rrp6"/>
    <property type="match status" value="1"/>
</dbReference>
<dbReference type="Pfam" id="PF00570">
    <property type="entry name" value="HRDC"/>
    <property type="match status" value="1"/>
</dbReference>